<dbReference type="PANTHER" id="PTHR30273">
    <property type="entry name" value="PERIPLASMIC SIGNAL SENSOR AND SIGMA FACTOR ACTIVATOR FECR-RELATED"/>
    <property type="match status" value="1"/>
</dbReference>
<keyword evidence="5" id="KW-1185">Reference proteome</keyword>
<reference evidence="4 5" key="1">
    <citation type="submission" date="2018-06" db="EMBL/GenBank/DDBJ databases">
        <title>Genomic Encyclopedia of Archaeal and Bacterial Type Strains, Phase II (KMG-II): from individual species to whole genera.</title>
        <authorList>
            <person name="Goeker M."/>
        </authorList>
    </citation>
    <scope>NUCLEOTIDE SEQUENCE [LARGE SCALE GENOMIC DNA]</scope>
    <source>
        <strain evidence="4 5">DSM 27372</strain>
    </source>
</reference>
<evidence type="ECO:0000259" key="2">
    <source>
        <dbReference type="Pfam" id="PF04773"/>
    </source>
</evidence>
<keyword evidence="1" id="KW-0472">Membrane</keyword>
<evidence type="ECO:0000259" key="3">
    <source>
        <dbReference type="Pfam" id="PF16344"/>
    </source>
</evidence>
<evidence type="ECO:0000313" key="5">
    <source>
        <dbReference type="Proteomes" id="UP000248198"/>
    </source>
</evidence>
<proteinExistence type="predicted"/>
<dbReference type="RefSeq" id="WP_110827451.1">
    <property type="nucleotide sequence ID" value="NZ_QKLU01000001.1"/>
</dbReference>
<dbReference type="OrthoDB" id="1099963at2"/>
<comment type="caution">
    <text evidence="4">The sequence shown here is derived from an EMBL/GenBank/DDBJ whole genome shotgun (WGS) entry which is preliminary data.</text>
</comment>
<gene>
    <name evidence="4" type="ORF">B0O44_101894</name>
</gene>
<dbReference type="Gene3D" id="2.60.120.1440">
    <property type="match status" value="1"/>
</dbReference>
<sequence>MENTEFISLLEKYRQGRCSPEEVRLLESWYLAEGRKKGPVIEEQELAQVKQQLWEAISARQGKQGARKMDTRPYAYFKLGAVAALLLVFAAGFYVYKTNGNRPDYLKNADLVVPGGNRAVLTLSNGKKVILDQRGNGELAKNQGIEILKLSDGQLLYKVSTSGQKKSEDASLLYNTIETPMGGQYQVILADGTKVWLNAGSSLKYPLAFAGTLRKVELKGEGYFEVAKDKKRPFQVKTEHQLVEVLGTHFNVNAYPDEEEARTTLVEGSVKVSSGQDPEHYSALLKPGQECKLGKGKLLVQQADVEEALAWKNGYFVFDDVDLKTALRKIGRWYNVEVGYDGNFDRIVLDGSVSKFKDINQVLDVLHLTTQLNFTLNGRRIMVSN</sequence>
<dbReference type="AlphaFoldDB" id="A0A318ULY6"/>
<accession>A0A318ULY6</accession>
<dbReference type="FunFam" id="2.60.120.1440:FF:000001">
    <property type="entry name" value="Putative anti-sigma factor"/>
    <property type="match status" value="1"/>
</dbReference>
<dbReference type="PANTHER" id="PTHR30273:SF2">
    <property type="entry name" value="PROTEIN FECR"/>
    <property type="match status" value="1"/>
</dbReference>
<keyword evidence="1" id="KW-0812">Transmembrane</keyword>
<dbReference type="InterPro" id="IPR006860">
    <property type="entry name" value="FecR"/>
</dbReference>
<feature type="domain" description="FecR protein" evidence="2">
    <location>
        <begin position="176"/>
        <end position="271"/>
    </location>
</feature>
<evidence type="ECO:0000313" key="4">
    <source>
        <dbReference type="EMBL" id="PYF77412.1"/>
    </source>
</evidence>
<dbReference type="Pfam" id="PF04773">
    <property type="entry name" value="FecR"/>
    <property type="match status" value="1"/>
</dbReference>
<organism evidence="4 5">
    <name type="scientific">Pedobacter nutrimenti</name>
    <dbReference type="NCBI Taxonomy" id="1241337"/>
    <lineage>
        <taxon>Bacteria</taxon>
        <taxon>Pseudomonadati</taxon>
        <taxon>Bacteroidota</taxon>
        <taxon>Sphingobacteriia</taxon>
        <taxon>Sphingobacteriales</taxon>
        <taxon>Sphingobacteriaceae</taxon>
        <taxon>Pedobacter</taxon>
    </lineage>
</organism>
<dbReference type="Pfam" id="PF16344">
    <property type="entry name" value="FecR_C"/>
    <property type="match status" value="1"/>
</dbReference>
<feature type="domain" description="Protein FecR C-terminal" evidence="3">
    <location>
        <begin position="315"/>
        <end position="383"/>
    </location>
</feature>
<dbReference type="Gene3D" id="3.55.50.30">
    <property type="match status" value="1"/>
</dbReference>
<feature type="transmembrane region" description="Helical" evidence="1">
    <location>
        <begin position="75"/>
        <end position="96"/>
    </location>
</feature>
<dbReference type="GO" id="GO:0016989">
    <property type="term" value="F:sigma factor antagonist activity"/>
    <property type="evidence" value="ECO:0007669"/>
    <property type="project" value="TreeGrafter"/>
</dbReference>
<keyword evidence="1" id="KW-1133">Transmembrane helix</keyword>
<name>A0A318ULY6_9SPHI</name>
<dbReference type="PIRSF" id="PIRSF018266">
    <property type="entry name" value="FecR"/>
    <property type="match status" value="1"/>
</dbReference>
<dbReference type="InterPro" id="IPR032508">
    <property type="entry name" value="FecR_C"/>
</dbReference>
<dbReference type="Proteomes" id="UP000248198">
    <property type="component" value="Unassembled WGS sequence"/>
</dbReference>
<evidence type="ECO:0000256" key="1">
    <source>
        <dbReference type="SAM" id="Phobius"/>
    </source>
</evidence>
<protein>
    <submittedName>
        <fullName evidence="4">FecR family protein</fullName>
    </submittedName>
</protein>
<dbReference type="InterPro" id="IPR012373">
    <property type="entry name" value="Ferrdict_sens_TM"/>
</dbReference>
<dbReference type="EMBL" id="QKLU01000001">
    <property type="protein sequence ID" value="PYF77412.1"/>
    <property type="molecule type" value="Genomic_DNA"/>
</dbReference>